<evidence type="ECO:0000313" key="5">
    <source>
        <dbReference type="EMBL" id="KAG0126254.1"/>
    </source>
</evidence>
<dbReference type="EMBL" id="JADDUC020000018">
    <property type="protein sequence ID" value="KAI1233340.1"/>
    <property type="molecule type" value="Genomic_DNA"/>
</dbReference>
<dbReference type="GO" id="GO:0004862">
    <property type="term" value="F:cAMP-dependent protein kinase inhibitor activity"/>
    <property type="evidence" value="ECO:0007669"/>
    <property type="project" value="InterPro"/>
</dbReference>
<comment type="caution">
    <text evidence="5">The sequence shown here is derived from an EMBL/GenBank/DDBJ whole genome shotgun (WGS) entry which is preliminary data.</text>
</comment>
<keyword evidence="7" id="KW-1185">Reference proteome</keyword>
<evidence type="ECO:0000256" key="2">
    <source>
        <dbReference type="ARBA" id="ARBA00006393"/>
    </source>
</evidence>
<keyword evidence="3" id="KW-0649">Protein kinase inhibitor</keyword>
<dbReference type="Proteomes" id="UP000618051">
    <property type="component" value="Unassembled WGS sequence"/>
</dbReference>
<reference evidence="6 7" key="2">
    <citation type="journal article" date="2021" name="J. Hered.">
        <title>Feather Gene Expression Elucidates the Developmental Basis of Plumage Iridescence in African Starlings.</title>
        <authorList>
            <person name="Rubenstein D.R."/>
            <person name="Corvelo A."/>
            <person name="MacManes M.D."/>
            <person name="Maia R."/>
            <person name="Narzisi G."/>
            <person name="Rousaki A."/>
            <person name="Vandenabeele P."/>
            <person name="Shawkey M.D."/>
            <person name="Solomon J."/>
        </authorList>
    </citation>
    <scope>NUCLEOTIDE SEQUENCE [LARGE SCALE GENOMIC DNA]</scope>
    <source>
        <strain evidence="6">SS15</strain>
    </source>
</reference>
<proteinExistence type="inferred from homology"/>
<evidence type="ECO:0000256" key="3">
    <source>
        <dbReference type="ARBA" id="ARBA00023013"/>
    </source>
</evidence>
<dbReference type="OrthoDB" id="8556393at2759"/>
<feature type="region of interest" description="Disordered" evidence="4">
    <location>
        <begin position="149"/>
        <end position="175"/>
    </location>
</feature>
<dbReference type="PANTHER" id="PTHR15416">
    <property type="entry name" value="CAMP-DEPENDENT PROTEIN KINASE INHIBITOR/PKI"/>
    <property type="match status" value="1"/>
</dbReference>
<name>A0A835P0S9_9PASS</name>
<dbReference type="AlphaFoldDB" id="A0A835P0S9"/>
<feature type="compositionally biased region" description="Low complexity" evidence="4">
    <location>
        <begin position="151"/>
        <end position="161"/>
    </location>
</feature>
<evidence type="ECO:0000256" key="1">
    <source>
        <dbReference type="ARBA" id="ARBA00002844"/>
    </source>
</evidence>
<reference evidence="6" key="3">
    <citation type="submission" date="2022-01" db="EMBL/GenBank/DDBJ databases">
        <authorList>
            <person name="Rubenstein D.R."/>
        </authorList>
    </citation>
    <scope>NUCLEOTIDE SEQUENCE</scope>
    <source>
        <strain evidence="6">SS15</strain>
        <tissue evidence="6">Liver</tissue>
    </source>
</reference>
<feature type="region of interest" description="Disordered" evidence="4">
    <location>
        <begin position="1"/>
        <end position="23"/>
    </location>
</feature>
<accession>A0A835P0S9</accession>
<gene>
    <name evidence="6" type="ORF">IHE44_0004512</name>
    <name evidence="5" type="ORF">IHE44_004517</name>
</gene>
<reference evidence="5" key="1">
    <citation type="submission" date="2020-10" db="EMBL/GenBank/DDBJ databases">
        <title>Feather gene expression reveals the developmental basis of iridescence in African starlings.</title>
        <authorList>
            <person name="Rubenstein D.R."/>
        </authorList>
    </citation>
    <scope>NUCLEOTIDE SEQUENCE</scope>
    <source>
        <strain evidence="5">SS15</strain>
        <tissue evidence="5">Liver</tissue>
    </source>
</reference>
<comment type="function">
    <text evidence="1">Extremely potent competitive inhibitor of cAMP-dependent protein kinase activity, this protein interacts with the catalytic subunit of the enzyme after the cAMP-induced dissociation of its regulatory chains.</text>
</comment>
<evidence type="ECO:0000313" key="7">
    <source>
        <dbReference type="Proteomes" id="UP000618051"/>
    </source>
</evidence>
<organism evidence="5">
    <name type="scientific">Lamprotornis superbus</name>
    <dbReference type="NCBI Taxonomy" id="245042"/>
    <lineage>
        <taxon>Eukaryota</taxon>
        <taxon>Metazoa</taxon>
        <taxon>Chordata</taxon>
        <taxon>Craniata</taxon>
        <taxon>Vertebrata</taxon>
        <taxon>Euteleostomi</taxon>
        <taxon>Archelosauria</taxon>
        <taxon>Archosauria</taxon>
        <taxon>Dinosauria</taxon>
        <taxon>Saurischia</taxon>
        <taxon>Theropoda</taxon>
        <taxon>Coelurosauria</taxon>
        <taxon>Aves</taxon>
        <taxon>Neognathae</taxon>
        <taxon>Neoaves</taxon>
        <taxon>Telluraves</taxon>
        <taxon>Australaves</taxon>
        <taxon>Passeriformes</taxon>
        <taxon>Sturnidae</taxon>
        <taxon>Lamprotornis</taxon>
    </lineage>
</organism>
<comment type="similarity">
    <text evidence="2">Belongs to the PKI family.</text>
</comment>
<dbReference type="Pfam" id="PF02827">
    <property type="entry name" value="PKI"/>
    <property type="match status" value="1"/>
</dbReference>
<dbReference type="InterPro" id="IPR004171">
    <property type="entry name" value="cAMP_dep_PKI"/>
</dbReference>
<sequence length="175" mass="19123">MPTAQPSFSSDIQQPEEASTAPSPVPIEYSLLLQLPNGDPSFPITNSGWITTSSPRHILQVNRDAMEVESSTYTDFISCDRAGRRNAVHDIQREATTISMRQLTQDMGDLAVEGAEAGLGCVDVLRRQRGNTGTLGKITHEHTVVHIPAPGSEQQQSSGSSTTWYPWPTRSAFRT</sequence>
<protein>
    <submittedName>
        <fullName evidence="5">Uncharacterized protein</fullName>
    </submittedName>
</protein>
<dbReference type="EMBL" id="JADDUC010000019">
    <property type="protein sequence ID" value="KAG0126254.1"/>
    <property type="molecule type" value="Genomic_DNA"/>
</dbReference>
<feature type="compositionally biased region" description="Polar residues" evidence="4">
    <location>
        <begin position="1"/>
        <end position="22"/>
    </location>
</feature>
<evidence type="ECO:0000256" key="4">
    <source>
        <dbReference type="SAM" id="MobiDB-lite"/>
    </source>
</evidence>
<evidence type="ECO:0000313" key="6">
    <source>
        <dbReference type="EMBL" id="KAI1233340.1"/>
    </source>
</evidence>